<feature type="domain" description="Leprecan-like alpha-helical" evidence="4">
    <location>
        <begin position="31"/>
        <end position="150"/>
    </location>
</feature>
<dbReference type="GO" id="GO:0030199">
    <property type="term" value="P:collagen fibril organization"/>
    <property type="evidence" value="ECO:0007669"/>
    <property type="project" value="TreeGrafter"/>
</dbReference>
<accession>A0A915EBR2</accession>
<evidence type="ECO:0000256" key="2">
    <source>
        <dbReference type="ARBA" id="ARBA00023180"/>
    </source>
</evidence>
<proteinExistence type="predicted"/>
<evidence type="ECO:0000313" key="5">
    <source>
        <dbReference type="Proteomes" id="UP000887574"/>
    </source>
</evidence>
<feature type="signal peptide" evidence="3">
    <location>
        <begin position="1"/>
        <end position="22"/>
    </location>
</feature>
<dbReference type="InterPro" id="IPR052284">
    <property type="entry name" value="Collagen_mod_leprecan"/>
</dbReference>
<dbReference type="PANTHER" id="PTHR13986:SF8">
    <property type="entry name" value="PROLYL 3-HYDROXYLASE 1-LIKE PROTEIN"/>
    <property type="match status" value="1"/>
</dbReference>
<reference evidence="6" key="1">
    <citation type="submission" date="2022-11" db="UniProtKB">
        <authorList>
            <consortium name="WormBaseParasite"/>
        </authorList>
    </citation>
    <scope>IDENTIFICATION</scope>
</reference>
<keyword evidence="5" id="KW-1185">Reference proteome</keyword>
<keyword evidence="1 3" id="KW-0732">Signal</keyword>
<dbReference type="GO" id="GO:0005783">
    <property type="term" value="C:endoplasmic reticulum"/>
    <property type="evidence" value="ECO:0007669"/>
    <property type="project" value="TreeGrafter"/>
</dbReference>
<evidence type="ECO:0000256" key="3">
    <source>
        <dbReference type="SAM" id="SignalP"/>
    </source>
</evidence>
<dbReference type="Proteomes" id="UP000887574">
    <property type="component" value="Unplaced"/>
</dbReference>
<dbReference type="GO" id="GO:0005518">
    <property type="term" value="F:collagen binding"/>
    <property type="evidence" value="ECO:0007669"/>
    <property type="project" value="TreeGrafter"/>
</dbReference>
<feature type="chain" id="PRO_5037273768" description="Leprecan-like alpha-helical domain-containing protein" evidence="3">
    <location>
        <begin position="23"/>
        <end position="151"/>
    </location>
</feature>
<keyword evidence="2" id="KW-0325">Glycoprotein</keyword>
<dbReference type="WBParaSite" id="jg4980">
    <property type="protein sequence ID" value="jg4980"/>
    <property type="gene ID" value="jg4980"/>
</dbReference>
<evidence type="ECO:0000259" key="4">
    <source>
        <dbReference type="Pfam" id="PF23557"/>
    </source>
</evidence>
<dbReference type="AlphaFoldDB" id="A0A915EBR2"/>
<evidence type="ECO:0000313" key="6">
    <source>
        <dbReference type="WBParaSite" id="jg4980"/>
    </source>
</evidence>
<protein>
    <recommendedName>
        <fullName evidence="4">Leprecan-like alpha-helical domain-containing protein</fullName>
    </recommendedName>
</protein>
<evidence type="ECO:0000256" key="1">
    <source>
        <dbReference type="ARBA" id="ARBA00022729"/>
    </source>
</evidence>
<dbReference type="Pfam" id="PF23557">
    <property type="entry name" value="TPR_leprecan"/>
    <property type="match status" value="1"/>
</dbReference>
<name>A0A915EBR2_9BILA</name>
<sequence>MKYFLIKSVLLVDLLVILVVNGTPEDPRLTFEHLYQYGKNEYTRENWQDCVAFLLRALDDFNYFRDETLWCREYCGKLRLNKDDLVKEDARSDWMTTRVMFTEAQRALCLMKCQQDKFTTERPVLTSQEIYDEFRKRRPFHYLQFCYWKVG</sequence>
<dbReference type="InterPro" id="IPR056585">
    <property type="entry name" value="Leprecan_dom"/>
</dbReference>
<dbReference type="PANTHER" id="PTHR13986">
    <property type="entry name" value="PROTEIN LYSINE HYDROXYLATION COMPLEX COMPONENT"/>
    <property type="match status" value="1"/>
</dbReference>
<organism evidence="5 6">
    <name type="scientific">Ditylenchus dipsaci</name>
    <dbReference type="NCBI Taxonomy" id="166011"/>
    <lineage>
        <taxon>Eukaryota</taxon>
        <taxon>Metazoa</taxon>
        <taxon>Ecdysozoa</taxon>
        <taxon>Nematoda</taxon>
        <taxon>Chromadorea</taxon>
        <taxon>Rhabditida</taxon>
        <taxon>Tylenchina</taxon>
        <taxon>Tylenchomorpha</taxon>
        <taxon>Sphaerularioidea</taxon>
        <taxon>Anguinidae</taxon>
        <taxon>Anguininae</taxon>
        <taxon>Ditylenchus</taxon>
    </lineage>
</organism>